<dbReference type="eggNOG" id="COG5464">
    <property type="taxonomic scope" value="Bacteria"/>
</dbReference>
<dbReference type="EMBL" id="AFHQ01000036">
    <property type="protein sequence ID" value="EGK59403.1"/>
    <property type="molecule type" value="Genomic_DNA"/>
</dbReference>
<dbReference type="Pfam" id="PF12784">
    <property type="entry name" value="PDDEXK_2"/>
    <property type="match status" value="1"/>
</dbReference>
<dbReference type="InterPro" id="IPR010106">
    <property type="entry name" value="RpnA"/>
</dbReference>
<proteinExistence type="predicted"/>
<reference evidence="1 2" key="1">
    <citation type="submission" date="2011-04" db="EMBL/GenBank/DDBJ databases">
        <authorList>
            <person name="Muzny D."/>
            <person name="Qin X."/>
            <person name="Deng J."/>
            <person name="Jiang H."/>
            <person name="Liu Y."/>
            <person name="Qu J."/>
            <person name="Song X.-Z."/>
            <person name="Zhang L."/>
            <person name="Thornton R."/>
            <person name="Coyle M."/>
            <person name="Francisco L."/>
            <person name="Jackson L."/>
            <person name="Javaid M."/>
            <person name="Korchina V."/>
            <person name="Kovar C."/>
            <person name="Mata R."/>
            <person name="Mathew T."/>
            <person name="Ngo R."/>
            <person name="Nguyen L."/>
            <person name="Nguyen N."/>
            <person name="Okwuonu G."/>
            <person name="Ongeri F."/>
            <person name="Pham C."/>
            <person name="Simmons D."/>
            <person name="Wilczek-Boney K."/>
            <person name="Hale W."/>
            <person name="Jakkamsetti A."/>
            <person name="Pham P."/>
            <person name="Ruth R."/>
            <person name="San Lucas F."/>
            <person name="Warren J."/>
            <person name="Zhang J."/>
            <person name="Zhao Z."/>
            <person name="Zhou C."/>
            <person name="Zhu D."/>
            <person name="Lee S."/>
            <person name="Bess C."/>
            <person name="Blankenburg K."/>
            <person name="Forbes L."/>
            <person name="Fu Q."/>
            <person name="Gubbala S."/>
            <person name="Hirani K."/>
            <person name="Jayaseelan J.C."/>
            <person name="Lara F."/>
            <person name="Munidasa M."/>
            <person name="Palculict T."/>
            <person name="Patil S."/>
            <person name="Pu L.-L."/>
            <person name="Saada N."/>
            <person name="Tang L."/>
            <person name="Weissenberger G."/>
            <person name="Zhu Y."/>
            <person name="Hemphill L."/>
            <person name="Shang Y."/>
            <person name="Youmans B."/>
            <person name="Ayvaz T."/>
            <person name="Ross M."/>
            <person name="Santibanez J."/>
            <person name="Aqrawi P."/>
            <person name="Gross S."/>
            <person name="Joshi V."/>
            <person name="Fowler G."/>
            <person name="Nazareth L."/>
            <person name="Reid J."/>
            <person name="Worley K."/>
            <person name="Petrosino J."/>
            <person name="Highlander S."/>
            <person name="Gibbs R."/>
        </authorList>
    </citation>
    <scope>NUCLEOTIDE SEQUENCE [LARGE SCALE GENOMIC DNA]</scope>
    <source>
        <strain evidence="1 2">DSM 2778</strain>
    </source>
</reference>
<dbReference type="Proteomes" id="UP000004067">
    <property type="component" value="Unassembled WGS sequence"/>
</dbReference>
<dbReference type="NCBIfam" id="TIGR01784">
    <property type="entry name" value="T_den_put_tspse"/>
    <property type="match status" value="1"/>
</dbReference>
<keyword evidence="2" id="KW-1185">Reference proteome</keyword>
<dbReference type="AlphaFoldDB" id="F5RMU8"/>
<evidence type="ECO:0000313" key="2">
    <source>
        <dbReference type="Proteomes" id="UP000004067"/>
    </source>
</evidence>
<comment type="caution">
    <text evidence="1">The sequence shown here is derived from an EMBL/GenBank/DDBJ whole genome shotgun (WGS) entry which is preliminary data.</text>
</comment>
<dbReference type="STRING" id="888060.HMPREF9081_1584"/>
<gene>
    <name evidence="1" type="ORF">HMPREF9081_1584</name>
</gene>
<organism evidence="1 2">
    <name type="scientific">Centipeda periodontii DSM 2778</name>
    <dbReference type="NCBI Taxonomy" id="888060"/>
    <lineage>
        <taxon>Bacteria</taxon>
        <taxon>Bacillati</taxon>
        <taxon>Bacillota</taxon>
        <taxon>Negativicutes</taxon>
        <taxon>Selenomonadales</taxon>
        <taxon>Selenomonadaceae</taxon>
        <taxon>Centipeda</taxon>
    </lineage>
</organism>
<accession>F5RMU8</accession>
<protein>
    <recommendedName>
        <fullName evidence="3">Rpn family recombination-promoting nuclease/putative transposase</fullName>
    </recommendedName>
</protein>
<sequence length="311" mass="35721">MEAIAMSKMEIFNPMNDVAFKFIFGKDERKQITIDFLNTVLHKSLAHEIKDITFRQTEMPPDSDEGKLSRLDIACELDTGELVDVEVQVINYRNMQRRTLFYWARLYLLSLTRGEGYNLLRPAITINLLAFEILPQTEPVAMYSIYNIETGDRLNNDMELHFIELPKYIKAPHKTIRESSKMERWLAYFANRMTKEEKEELAMSEPAIKEAMEAEKIFMSDPDAYLRYVNRQMALMDYRSGLEGATQEGIAQGIVQGRREGRREGRQLGIAHIAMNMLRAGTPVATVAQMAELPEAAIRKMAEEHGVEVSS</sequence>
<dbReference type="OrthoDB" id="2973070at2"/>
<dbReference type="HOGENOM" id="CLU_057504_0_2_9"/>
<dbReference type="PANTHER" id="PTHR41317:SF1">
    <property type="entry name" value="PD-(D_E)XK NUCLEASE FAMILY TRANSPOSASE"/>
    <property type="match status" value="1"/>
</dbReference>
<evidence type="ECO:0000313" key="1">
    <source>
        <dbReference type="EMBL" id="EGK59403.1"/>
    </source>
</evidence>
<evidence type="ECO:0008006" key="3">
    <source>
        <dbReference type="Google" id="ProtNLM"/>
    </source>
</evidence>
<dbReference type="PANTHER" id="PTHR41317">
    <property type="entry name" value="PD-(D_E)XK NUCLEASE FAMILY TRANSPOSASE"/>
    <property type="match status" value="1"/>
</dbReference>
<name>F5RMU8_9FIRM</name>